<feature type="transmembrane region" description="Helical" evidence="7">
    <location>
        <begin position="55"/>
        <end position="73"/>
    </location>
</feature>
<feature type="transmembrane region" description="Helical" evidence="7">
    <location>
        <begin position="494"/>
        <end position="513"/>
    </location>
</feature>
<feature type="transmembrane region" description="Helical" evidence="7">
    <location>
        <begin position="257"/>
        <end position="275"/>
    </location>
</feature>
<feature type="transmembrane region" description="Helical" evidence="7">
    <location>
        <begin position="399"/>
        <end position="417"/>
    </location>
</feature>
<dbReference type="EMBL" id="JBHEZY010000012">
    <property type="protein sequence ID" value="MFC1434120.1"/>
    <property type="molecule type" value="Genomic_DNA"/>
</dbReference>
<gene>
    <name evidence="9" type="ORF">ACEZDB_26065</name>
</gene>
<protein>
    <submittedName>
        <fullName evidence="9">MFS transporter</fullName>
    </submittedName>
</protein>
<evidence type="ECO:0000256" key="4">
    <source>
        <dbReference type="ARBA" id="ARBA00022989"/>
    </source>
</evidence>
<evidence type="ECO:0000256" key="3">
    <source>
        <dbReference type="ARBA" id="ARBA00022692"/>
    </source>
</evidence>
<evidence type="ECO:0000313" key="9">
    <source>
        <dbReference type="EMBL" id="MFC1434120.1"/>
    </source>
</evidence>
<dbReference type="PANTHER" id="PTHR23501">
    <property type="entry name" value="MAJOR FACILITATOR SUPERFAMILY"/>
    <property type="match status" value="1"/>
</dbReference>
<dbReference type="InterPro" id="IPR036259">
    <property type="entry name" value="MFS_trans_sf"/>
</dbReference>
<dbReference type="Gene3D" id="1.20.1720.10">
    <property type="entry name" value="Multidrug resistance protein D"/>
    <property type="match status" value="1"/>
</dbReference>
<feature type="transmembrane region" description="Helical" evidence="7">
    <location>
        <begin position="429"/>
        <end position="452"/>
    </location>
</feature>
<dbReference type="InterPro" id="IPR020846">
    <property type="entry name" value="MFS_dom"/>
</dbReference>
<evidence type="ECO:0000313" key="10">
    <source>
        <dbReference type="Proteomes" id="UP001592530"/>
    </source>
</evidence>
<feature type="compositionally biased region" description="Gly residues" evidence="6">
    <location>
        <begin position="206"/>
        <end position="219"/>
    </location>
</feature>
<dbReference type="Proteomes" id="UP001592530">
    <property type="component" value="Unassembled WGS sequence"/>
</dbReference>
<evidence type="ECO:0000256" key="7">
    <source>
        <dbReference type="SAM" id="Phobius"/>
    </source>
</evidence>
<keyword evidence="5 7" id="KW-0472">Membrane</keyword>
<feature type="region of interest" description="Disordered" evidence="6">
    <location>
        <begin position="197"/>
        <end position="224"/>
    </location>
</feature>
<dbReference type="RefSeq" id="WP_380556442.1">
    <property type="nucleotide sequence ID" value="NZ_JBHEZY010000012.1"/>
</dbReference>
<feature type="transmembrane region" description="Helical" evidence="7">
    <location>
        <begin position="360"/>
        <end position="379"/>
    </location>
</feature>
<dbReference type="PANTHER" id="PTHR23501:SF191">
    <property type="entry name" value="VACUOLAR BASIC AMINO ACID TRANSPORTER 4"/>
    <property type="match status" value="1"/>
</dbReference>
<dbReference type="Gene3D" id="1.20.1250.20">
    <property type="entry name" value="MFS general substrate transporter like domains"/>
    <property type="match status" value="1"/>
</dbReference>
<reference evidence="9 10" key="1">
    <citation type="submission" date="2024-09" db="EMBL/GenBank/DDBJ databases">
        <authorList>
            <person name="Lee S.D."/>
        </authorList>
    </citation>
    <scope>NUCLEOTIDE SEQUENCE [LARGE SCALE GENOMIC DNA]</scope>
    <source>
        <strain evidence="9 10">N1-3</strain>
    </source>
</reference>
<accession>A0ABV6X758</accession>
<dbReference type="InterPro" id="IPR011701">
    <property type="entry name" value="MFS"/>
</dbReference>
<dbReference type="Pfam" id="PF07690">
    <property type="entry name" value="MFS_1"/>
    <property type="match status" value="1"/>
</dbReference>
<feature type="transmembrane region" description="Helical" evidence="7">
    <location>
        <begin position="15"/>
        <end position="35"/>
    </location>
</feature>
<evidence type="ECO:0000259" key="8">
    <source>
        <dbReference type="PROSITE" id="PS50850"/>
    </source>
</evidence>
<feature type="transmembrane region" description="Helical" evidence="7">
    <location>
        <begin position="85"/>
        <end position="104"/>
    </location>
</feature>
<feature type="transmembrane region" description="Helical" evidence="7">
    <location>
        <begin position="173"/>
        <end position="193"/>
    </location>
</feature>
<feature type="domain" description="Major facilitator superfamily (MFS) profile" evidence="8">
    <location>
        <begin position="16"/>
        <end position="517"/>
    </location>
</feature>
<feature type="transmembrane region" description="Helical" evidence="7">
    <location>
        <begin position="295"/>
        <end position="314"/>
    </location>
</feature>
<evidence type="ECO:0000256" key="1">
    <source>
        <dbReference type="ARBA" id="ARBA00004429"/>
    </source>
</evidence>
<dbReference type="PROSITE" id="PS50850">
    <property type="entry name" value="MFS"/>
    <property type="match status" value="1"/>
</dbReference>
<keyword evidence="2" id="KW-0813">Transport</keyword>
<feature type="transmembrane region" description="Helical" evidence="7">
    <location>
        <begin position="110"/>
        <end position="130"/>
    </location>
</feature>
<organism evidence="9 10">
    <name type="scientific">Streptacidiphilus alkalitolerans</name>
    <dbReference type="NCBI Taxonomy" id="3342712"/>
    <lineage>
        <taxon>Bacteria</taxon>
        <taxon>Bacillati</taxon>
        <taxon>Actinomycetota</taxon>
        <taxon>Actinomycetes</taxon>
        <taxon>Kitasatosporales</taxon>
        <taxon>Streptomycetaceae</taxon>
        <taxon>Streptacidiphilus</taxon>
    </lineage>
</organism>
<comment type="subcellular location">
    <subcellularLocation>
        <location evidence="1">Cell inner membrane</location>
        <topology evidence="1">Multi-pass membrane protein</topology>
    </subcellularLocation>
</comment>
<feature type="transmembrane region" description="Helical" evidence="7">
    <location>
        <begin position="334"/>
        <end position="353"/>
    </location>
</feature>
<proteinExistence type="predicted"/>
<name>A0ABV6X758_9ACTN</name>
<evidence type="ECO:0000256" key="6">
    <source>
        <dbReference type="SAM" id="MobiDB-lite"/>
    </source>
</evidence>
<dbReference type="SUPFAM" id="SSF103473">
    <property type="entry name" value="MFS general substrate transporter"/>
    <property type="match status" value="1"/>
</dbReference>
<evidence type="ECO:0000256" key="5">
    <source>
        <dbReference type="ARBA" id="ARBA00023136"/>
    </source>
</evidence>
<sequence length="522" mass="52981">MTAVDTGTAVARRHAVLGVTGVVTLLGSLDAYVIVTLLNSITNDLDIPLNHLERATPIVTAYLLGYVAAMPLLGQAADRFGPRRVLQSCLVVFAAGSALTANAHSLPLLVAGRLVQGAAAGALLPVALALAGRLFQGGARPVALGSVGAAQELGSVLGPLYGAGVAALTGWRGVFWVNVPLVLVAVVVMEFTVPAAPMSPEPGETGETGGTDETGGTGEPTGSRRTDLVGGGLLAVALALLVAALDNQDPQQSVLPSWGLPMLLGSAAALAAFVLWERRSRTRLIDIGRMRRRPFAAAMATSFCAGVALLVTLVDGELVAQSLLGKSSVGGALLLMWFLVALPVGAVIGGLAGRRLGHSVVAAVGMAVAAGGYFLIAAWPLAALTSHLGPLPLAQTDLVIAGLGLGLVIAPVAGAVLDSTEPGQHTAASAAAVISRTIGMLVGVAALSAWGLHRFQTLTAHLNMPIPGTANFGKAWPAYRHALDVALHTEYSDIFRVTAIVCALGAVCALGLAHRTSSNPAR</sequence>
<evidence type="ECO:0000256" key="2">
    <source>
        <dbReference type="ARBA" id="ARBA00022448"/>
    </source>
</evidence>
<keyword evidence="3 7" id="KW-0812">Transmembrane</keyword>
<comment type="caution">
    <text evidence="9">The sequence shown here is derived from an EMBL/GenBank/DDBJ whole genome shotgun (WGS) entry which is preliminary data.</text>
</comment>
<keyword evidence="4 7" id="KW-1133">Transmembrane helix</keyword>